<gene>
    <name evidence="2" type="ORF">BJ322DRAFT_614342</name>
</gene>
<dbReference type="EMBL" id="WIUZ02000004">
    <property type="protein sequence ID" value="KAF9788208.1"/>
    <property type="molecule type" value="Genomic_DNA"/>
</dbReference>
<dbReference type="OrthoDB" id="10606679at2759"/>
<sequence length="497" mass="55784">MPALTRSASATHLNKAYLTPHTPLSTNARALIDMTPLPSLFDKIAEASNRRRRSNSLQLRSKLDDPFALPSIPEESERPSYSPVEAKSVQQASDEPIQVEDEPEPEPKLVAIRSPAASDEMDCEDTLVVFCEPVNHFPPPAPITLPLAPAPFLPFVYGEVAANFSPSNQPHTYQQHSEPYVTPPPTNQEPLLLTELTNSATFPHPATSYKPPSTSTNPSSYCLPQEQASFQLPQQIQSVEHGTAYPQYPMLLPPTYPTTLPILSASAPVQDTVQPVAFPVLSQSLPILTTNPRPNPKRQDTSASYNPPVLPTTYHWQTFVPQAPQFEDSLLLGYRPPTRLSRWRILEIERQKEMDRIAAPYLARLQEVSRRKKVEAEARALAGQQKAAQAKEEQAWSWWDFLREGEKMKEVEHQQPSEKNQTRKNVSPRRKRLGRSKPYTIPHPATRSPRRAHAMPGGFDSDDLMSDHHTTVSSDVGKLWKDVRSVVDAGYRLWTQC</sequence>
<feature type="region of interest" description="Disordered" evidence="1">
    <location>
        <begin position="409"/>
        <end position="474"/>
    </location>
</feature>
<feature type="region of interest" description="Disordered" evidence="1">
    <location>
        <begin position="64"/>
        <end position="106"/>
    </location>
</feature>
<reference evidence="2" key="1">
    <citation type="journal article" date="2020" name="Nat. Commun.">
        <title>Large-scale genome sequencing of mycorrhizal fungi provides insights into the early evolution of symbiotic traits.</title>
        <authorList>
            <person name="Miyauchi S."/>
            <person name="Kiss E."/>
            <person name="Kuo A."/>
            <person name="Drula E."/>
            <person name="Kohler A."/>
            <person name="Sanchez-Garcia M."/>
            <person name="Morin E."/>
            <person name="Andreopoulos B."/>
            <person name="Barry K.W."/>
            <person name="Bonito G."/>
            <person name="Buee M."/>
            <person name="Carver A."/>
            <person name="Chen C."/>
            <person name="Cichocki N."/>
            <person name="Clum A."/>
            <person name="Culley D."/>
            <person name="Crous P.W."/>
            <person name="Fauchery L."/>
            <person name="Girlanda M."/>
            <person name="Hayes R.D."/>
            <person name="Keri Z."/>
            <person name="LaButti K."/>
            <person name="Lipzen A."/>
            <person name="Lombard V."/>
            <person name="Magnuson J."/>
            <person name="Maillard F."/>
            <person name="Murat C."/>
            <person name="Nolan M."/>
            <person name="Ohm R.A."/>
            <person name="Pangilinan J."/>
            <person name="Pereira M.F."/>
            <person name="Perotto S."/>
            <person name="Peter M."/>
            <person name="Pfister S."/>
            <person name="Riley R."/>
            <person name="Sitrit Y."/>
            <person name="Stielow J.B."/>
            <person name="Szollosi G."/>
            <person name="Zifcakova L."/>
            <person name="Stursova M."/>
            <person name="Spatafora J.W."/>
            <person name="Tedersoo L."/>
            <person name="Vaario L.M."/>
            <person name="Yamada A."/>
            <person name="Yan M."/>
            <person name="Wang P."/>
            <person name="Xu J."/>
            <person name="Bruns T."/>
            <person name="Baldrian P."/>
            <person name="Vilgalys R."/>
            <person name="Dunand C."/>
            <person name="Henrissat B."/>
            <person name="Grigoriev I.V."/>
            <person name="Hibbett D."/>
            <person name="Nagy L.G."/>
            <person name="Martin F.M."/>
        </authorList>
    </citation>
    <scope>NUCLEOTIDE SEQUENCE</scope>
    <source>
        <strain evidence="2">UH-Tt-Lm1</strain>
    </source>
</reference>
<protein>
    <submittedName>
        <fullName evidence="2">Uncharacterized protein</fullName>
    </submittedName>
</protein>
<evidence type="ECO:0000313" key="2">
    <source>
        <dbReference type="EMBL" id="KAF9788208.1"/>
    </source>
</evidence>
<feature type="compositionally biased region" description="Basic residues" evidence="1">
    <location>
        <begin position="426"/>
        <end position="435"/>
    </location>
</feature>
<comment type="caution">
    <text evidence="2">The sequence shown here is derived from an EMBL/GenBank/DDBJ whole genome shotgun (WGS) entry which is preliminary data.</text>
</comment>
<evidence type="ECO:0000256" key="1">
    <source>
        <dbReference type="SAM" id="MobiDB-lite"/>
    </source>
</evidence>
<dbReference type="Proteomes" id="UP000736335">
    <property type="component" value="Unassembled WGS sequence"/>
</dbReference>
<proteinExistence type="predicted"/>
<feature type="region of interest" description="Disordered" evidence="1">
    <location>
        <begin position="201"/>
        <end position="220"/>
    </location>
</feature>
<keyword evidence="3" id="KW-1185">Reference proteome</keyword>
<organism evidence="2 3">
    <name type="scientific">Thelephora terrestris</name>
    <dbReference type="NCBI Taxonomy" id="56493"/>
    <lineage>
        <taxon>Eukaryota</taxon>
        <taxon>Fungi</taxon>
        <taxon>Dikarya</taxon>
        <taxon>Basidiomycota</taxon>
        <taxon>Agaricomycotina</taxon>
        <taxon>Agaricomycetes</taxon>
        <taxon>Thelephorales</taxon>
        <taxon>Thelephoraceae</taxon>
        <taxon>Thelephora</taxon>
    </lineage>
</organism>
<reference evidence="2" key="2">
    <citation type="submission" date="2020-11" db="EMBL/GenBank/DDBJ databases">
        <authorList>
            <consortium name="DOE Joint Genome Institute"/>
            <person name="Kuo A."/>
            <person name="Miyauchi S."/>
            <person name="Kiss E."/>
            <person name="Drula E."/>
            <person name="Kohler A."/>
            <person name="Sanchez-Garcia M."/>
            <person name="Andreopoulos B."/>
            <person name="Barry K.W."/>
            <person name="Bonito G."/>
            <person name="Buee M."/>
            <person name="Carver A."/>
            <person name="Chen C."/>
            <person name="Cichocki N."/>
            <person name="Clum A."/>
            <person name="Culley D."/>
            <person name="Crous P.W."/>
            <person name="Fauchery L."/>
            <person name="Girlanda M."/>
            <person name="Hayes R."/>
            <person name="Keri Z."/>
            <person name="Labutti K."/>
            <person name="Lipzen A."/>
            <person name="Lombard V."/>
            <person name="Magnuson J."/>
            <person name="Maillard F."/>
            <person name="Morin E."/>
            <person name="Murat C."/>
            <person name="Nolan M."/>
            <person name="Ohm R."/>
            <person name="Pangilinan J."/>
            <person name="Pereira M."/>
            <person name="Perotto S."/>
            <person name="Peter M."/>
            <person name="Riley R."/>
            <person name="Sitrit Y."/>
            <person name="Stielow B."/>
            <person name="Szollosi G."/>
            <person name="Zifcakova L."/>
            <person name="Stursova M."/>
            <person name="Spatafora J.W."/>
            <person name="Tedersoo L."/>
            <person name="Vaario L.-M."/>
            <person name="Yamada A."/>
            <person name="Yan M."/>
            <person name="Wang P."/>
            <person name="Xu J."/>
            <person name="Bruns T."/>
            <person name="Baldrian P."/>
            <person name="Vilgalys R."/>
            <person name="Henrissat B."/>
            <person name="Grigoriev I.V."/>
            <person name="Hibbett D."/>
            <person name="Nagy L.G."/>
            <person name="Martin F.M."/>
        </authorList>
    </citation>
    <scope>NUCLEOTIDE SEQUENCE</scope>
    <source>
        <strain evidence="2">UH-Tt-Lm1</strain>
    </source>
</reference>
<evidence type="ECO:0000313" key="3">
    <source>
        <dbReference type="Proteomes" id="UP000736335"/>
    </source>
</evidence>
<dbReference type="AlphaFoldDB" id="A0A9P6L976"/>
<name>A0A9P6L976_9AGAM</name>
<accession>A0A9P6L976</accession>
<feature type="compositionally biased region" description="Polar residues" evidence="1">
    <location>
        <begin position="210"/>
        <end position="220"/>
    </location>
</feature>